<organism evidence="1 2">
    <name type="scientific">candidate division CPR3 bacterium 4484_211</name>
    <dbReference type="NCBI Taxonomy" id="1968527"/>
    <lineage>
        <taxon>Bacteria</taxon>
        <taxon>Bacteria division CPR3</taxon>
    </lineage>
</organism>
<name>A0A1W9NXB5_UNCC3</name>
<gene>
    <name evidence="1" type="ORF">B5M47_03305</name>
</gene>
<proteinExistence type="predicted"/>
<reference evidence="2" key="1">
    <citation type="submission" date="2017-03" db="EMBL/GenBank/DDBJ databases">
        <title>Novel pathways for hydrocarbon cycling and metabolic interdependencies in hydrothermal sediment communities.</title>
        <authorList>
            <person name="Dombrowski N."/>
            <person name="Seitz K."/>
            <person name="Teske A."/>
            <person name="Baker B."/>
        </authorList>
    </citation>
    <scope>NUCLEOTIDE SEQUENCE [LARGE SCALE GENOMIC DNA]</scope>
</reference>
<accession>A0A1W9NXB5</accession>
<evidence type="ECO:0000313" key="1">
    <source>
        <dbReference type="EMBL" id="OQX50724.1"/>
    </source>
</evidence>
<sequence>MQGDKDFPAVKIFISLNFLRARSKHPKGCINAQSSCYSHNDNDQAPNYKQIQNPEFRIQNSSDQNFPMFRIWKIVT</sequence>
<dbReference type="AlphaFoldDB" id="A0A1W9NXB5"/>
<dbReference type="Proteomes" id="UP000192520">
    <property type="component" value="Unassembled WGS sequence"/>
</dbReference>
<comment type="caution">
    <text evidence="1">The sequence shown here is derived from an EMBL/GenBank/DDBJ whole genome shotgun (WGS) entry which is preliminary data.</text>
</comment>
<protein>
    <submittedName>
        <fullName evidence="1">Uncharacterized protein</fullName>
    </submittedName>
</protein>
<evidence type="ECO:0000313" key="2">
    <source>
        <dbReference type="Proteomes" id="UP000192520"/>
    </source>
</evidence>
<dbReference type="EMBL" id="MZGJ01000022">
    <property type="protein sequence ID" value="OQX50724.1"/>
    <property type="molecule type" value="Genomic_DNA"/>
</dbReference>